<sequence length="268" mass="29624">MINAAIVMGVQEVVDIVKGILSNPTMENVNLYTSIIKRVGLDISLLDQEKIYRHGFTDLKQNSVFLGICVDEFEGILMDPEVMVTNEAETVEMIISWIQYNYLQRIGFLDQLLRHVSFECIPPADLVALSEKYSHIFETNAGNSFLCQAFKYHALHSRLPCVPTEGTQHIDEMKPSDNISNISNISQESKRQASEDNQSPKEYLPEEGLTAIKTTLWGPQTPTEPDSFVPPGRTSDPTSATNNRSPPTATRSSSSTPAANNGTQSGTS</sequence>
<dbReference type="EMBL" id="CAJHNH020000328">
    <property type="protein sequence ID" value="CAG5116961.1"/>
    <property type="molecule type" value="Genomic_DNA"/>
</dbReference>
<reference evidence="3" key="1">
    <citation type="submission" date="2021-04" db="EMBL/GenBank/DDBJ databases">
        <authorList>
            <consortium name="Molecular Ecology Group"/>
        </authorList>
    </citation>
    <scope>NUCLEOTIDE SEQUENCE</scope>
</reference>
<keyword evidence="4" id="KW-1185">Reference proteome</keyword>
<protein>
    <recommendedName>
        <fullName evidence="2">BACK domain-containing protein</fullName>
    </recommendedName>
</protein>
<evidence type="ECO:0000313" key="4">
    <source>
        <dbReference type="Proteomes" id="UP000678393"/>
    </source>
</evidence>
<dbReference type="InterPro" id="IPR011705">
    <property type="entry name" value="BACK"/>
</dbReference>
<evidence type="ECO:0000256" key="1">
    <source>
        <dbReference type="SAM" id="MobiDB-lite"/>
    </source>
</evidence>
<feature type="compositionally biased region" description="Low complexity" evidence="1">
    <location>
        <begin position="243"/>
        <end position="261"/>
    </location>
</feature>
<dbReference type="Proteomes" id="UP000678393">
    <property type="component" value="Unassembled WGS sequence"/>
</dbReference>
<dbReference type="Pfam" id="PF07707">
    <property type="entry name" value="BACK"/>
    <property type="match status" value="1"/>
</dbReference>
<gene>
    <name evidence="3" type="ORF">CUNI_LOCUS2519</name>
</gene>
<organism evidence="3 4">
    <name type="scientific">Candidula unifasciata</name>
    <dbReference type="NCBI Taxonomy" id="100452"/>
    <lineage>
        <taxon>Eukaryota</taxon>
        <taxon>Metazoa</taxon>
        <taxon>Spiralia</taxon>
        <taxon>Lophotrochozoa</taxon>
        <taxon>Mollusca</taxon>
        <taxon>Gastropoda</taxon>
        <taxon>Heterobranchia</taxon>
        <taxon>Euthyneura</taxon>
        <taxon>Panpulmonata</taxon>
        <taxon>Eupulmonata</taxon>
        <taxon>Stylommatophora</taxon>
        <taxon>Helicina</taxon>
        <taxon>Helicoidea</taxon>
        <taxon>Geomitridae</taxon>
        <taxon>Candidula</taxon>
    </lineage>
</organism>
<feature type="domain" description="BACK" evidence="2">
    <location>
        <begin position="50"/>
        <end position="128"/>
    </location>
</feature>
<name>A0A8S3YNU9_9EUPU</name>
<accession>A0A8S3YNU9</accession>
<evidence type="ECO:0000313" key="3">
    <source>
        <dbReference type="EMBL" id="CAG5116961.1"/>
    </source>
</evidence>
<feature type="region of interest" description="Disordered" evidence="1">
    <location>
        <begin position="186"/>
        <end position="268"/>
    </location>
</feature>
<proteinExistence type="predicted"/>
<dbReference type="Gene3D" id="1.25.40.420">
    <property type="match status" value="1"/>
</dbReference>
<comment type="caution">
    <text evidence="3">The sequence shown here is derived from an EMBL/GenBank/DDBJ whole genome shotgun (WGS) entry which is preliminary data.</text>
</comment>
<dbReference type="AlphaFoldDB" id="A0A8S3YNU9"/>
<evidence type="ECO:0000259" key="2">
    <source>
        <dbReference type="Pfam" id="PF07707"/>
    </source>
</evidence>